<evidence type="ECO:0000313" key="2">
    <source>
        <dbReference type="EMBL" id="BCX48935.1"/>
    </source>
</evidence>
<feature type="coiled-coil region" evidence="1">
    <location>
        <begin position="50"/>
        <end position="103"/>
    </location>
</feature>
<dbReference type="RefSeq" id="WP_338685354.1">
    <property type="nucleotide sequence ID" value="NZ_AP024702.1"/>
</dbReference>
<gene>
    <name evidence="2" type="ORF">HAHE_28430</name>
</gene>
<dbReference type="Proteomes" id="UP001374893">
    <property type="component" value="Chromosome"/>
</dbReference>
<keyword evidence="3" id="KW-1185">Reference proteome</keyword>
<proteinExistence type="predicted"/>
<reference evidence="2 3" key="1">
    <citation type="submission" date="2021-06" db="EMBL/GenBank/DDBJ databases">
        <title>Complete genome of Haloferula helveola possessing various polysaccharide degrading enzymes.</title>
        <authorList>
            <person name="Takami H."/>
            <person name="Huang C."/>
            <person name="Hamasaki K."/>
        </authorList>
    </citation>
    <scope>NUCLEOTIDE SEQUENCE [LARGE SCALE GENOMIC DNA]</scope>
    <source>
        <strain evidence="2 3">CN-1</strain>
    </source>
</reference>
<evidence type="ECO:0000256" key="1">
    <source>
        <dbReference type="SAM" id="Coils"/>
    </source>
</evidence>
<name>A0ABN6HC40_9BACT</name>
<protein>
    <submittedName>
        <fullName evidence="2">Uncharacterized protein</fullName>
    </submittedName>
</protein>
<dbReference type="EMBL" id="AP024702">
    <property type="protein sequence ID" value="BCX48935.1"/>
    <property type="molecule type" value="Genomic_DNA"/>
</dbReference>
<keyword evidence="1" id="KW-0175">Coiled coil</keyword>
<sequence length="170" mass="19621">MADKAKVASIEALEDFRIALLRYRERAVRALDDVGGEVKRTRDWLAYDRKLAWQAEVRRCQRRLEQAEAELMTSKFSDLKDDHSVQQLAVKKARRALQEAEDKLRVTQKWVRDFDSIVDPAVRPLDSLRERLSNDFPKAVSSLEGMIRALTDYADVMPPPKRPDREGGEP</sequence>
<accession>A0ABN6HC40</accession>
<evidence type="ECO:0000313" key="3">
    <source>
        <dbReference type="Proteomes" id="UP001374893"/>
    </source>
</evidence>
<organism evidence="2 3">
    <name type="scientific">Haloferula helveola</name>
    <dbReference type="NCBI Taxonomy" id="490095"/>
    <lineage>
        <taxon>Bacteria</taxon>
        <taxon>Pseudomonadati</taxon>
        <taxon>Verrucomicrobiota</taxon>
        <taxon>Verrucomicrobiia</taxon>
        <taxon>Verrucomicrobiales</taxon>
        <taxon>Verrucomicrobiaceae</taxon>
        <taxon>Haloferula</taxon>
    </lineage>
</organism>